<protein>
    <submittedName>
        <fullName evidence="1">Cytochrome C biogenesis protein</fullName>
    </submittedName>
</protein>
<evidence type="ECO:0000313" key="1">
    <source>
        <dbReference type="EMBL" id="MBC5580261.1"/>
    </source>
</evidence>
<proteinExistence type="predicted"/>
<dbReference type="RefSeq" id="WP_186886625.1">
    <property type="nucleotide sequence ID" value="NZ_JACONZ010000001.1"/>
</dbReference>
<gene>
    <name evidence="1" type="ORF">H8S23_01955</name>
</gene>
<sequence length="115" mass="12961">MEFTLYKLEIFVPESHFEAVRQALSDADAGHIGRYDQCLSVSRATGFWRPLEGAHPYQGRAGELCCAEELKVEVCCRAERLEETLLLVKKAHPYEEPVINVLPLCSTSLQILHTS</sequence>
<organism evidence="1 2">
    <name type="scientific">Anaerofilum hominis</name>
    <dbReference type="NCBI Taxonomy" id="2763016"/>
    <lineage>
        <taxon>Bacteria</taxon>
        <taxon>Bacillati</taxon>
        <taxon>Bacillota</taxon>
        <taxon>Clostridia</taxon>
        <taxon>Eubacteriales</taxon>
        <taxon>Oscillospiraceae</taxon>
        <taxon>Anaerofilum</taxon>
    </lineage>
</organism>
<comment type="caution">
    <text evidence="1">The sequence shown here is derived from an EMBL/GenBank/DDBJ whole genome shotgun (WGS) entry which is preliminary data.</text>
</comment>
<dbReference type="PANTHER" id="PTHR41774:SF1">
    <property type="entry name" value="NGG1P INTERACTING FACTOR NIF3"/>
    <property type="match status" value="1"/>
</dbReference>
<accession>A0A923I4M6</accession>
<dbReference type="AlphaFoldDB" id="A0A923I4M6"/>
<dbReference type="InterPro" id="IPR015867">
    <property type="entry name" value="N-reg_PII/ATP_PRibTrfase_C"/>
</dbReference>
<dbReference type="SUPFAM" id="SSF102705">
    <property type="entry name" value="NIF3 (NGG1p interacting factor 3)-like"/>
    <property type="match status" value="1"/>
</dbReference>
<dbReference type="EMBL" id="JACONZ010000001">
    <property type="protein sequence ID" value="MBC5580261.1"/>
    <property type="molecule type" value="Genomic_DNA"/>
</dbReference>
<dbReference type="PANTHER" id="PTHR41774">
    <property type="match status" value="1"/>
</dbReference>
<dbReference type="Gene3D" id="3.30.70.120">
    <property type="match status" value="1"/>
</dbReference>
<dbReference type="Proteomes" id="UP000659630">
    <property type="component" value="Unassembled WGS sequence"/>
</dbReference>
<name>A0A923I4M6_9FIRM</name>
<dbReference type="InterPro" id="IPR036069">
    <property type="entry name" value="DUF34/NIF3_sf"/>
</dbReference>
<reference evidence="1" key="1">
    <citation type="submission" date="2020-08" db="EMBL/GenBank/DDBJ databases">
        <title>Genome public.</title>
        <authorList>
            <person name="Liu C."/>
            <person name="Sun Q."/>
        </authorList>
    </citation>
    <scope>NUCLEOTIDE SEQUENCE</scope>
    <source>
        <strain evidence="1">BX8</strain>
    </source>
</reference>
<evidence type="ECO:0000313" key="2">
    <source>
        <dbReference type="Proteomes" id="UP000659630"/>
    </source>
</evidence>
<keyword evidence="2" id="KW-1185">Reference proteome</keyword>